<keyword evidence="11" id="KW-0808">Transferase</keyword>
<dbReference type="InterPro" id="IPR005702">
    <property type="entry name" value="Wzc-like_C"/>
</dbReference>
<proteinExistence type="predicted"/>
<dbReference type="Pfam" id="PF13807">
    <property type="entry name" value="GNVR"/>
    <property type="match status" value="1"/>
</dbReference>
<evidence type="ECO:0000256" key="8">
    <source>
        <dbReference type="SAM" id="Phobius"/>
    </source>
</evidence>
<feature type="domain" description="Tyrosine-protein kinase G-rich" evidence="10">
    <location>
        <begin position="444"/>
        <end position="521"/>
    </location>
</feature>
<evidence type="ECO:0000256" key="1">
    <source>
        <dbReference type="ARBA" id="ARBA00004651"/>
    </source>
</evidence>
<dbReference type="InterPro" id="IPR003856">
    <property type="entry name" value="LPS_length_determ_N"/>
</dbReference>
<dbReference type="Proteomes" id="UP000660024">
    <property type="component" value="Unassembled WGS sequence"/>
</dbReference>
<dbReference type="InterPro" id="IPR027417">
    <property type="entry name" value="P-loop_NTPase"/>
</dbReference>
<name>A0ABS1BFQ4_9SPHI</name>
<feature type="transmembrane region" description="Helical" evidence="8">
    <location>
        <begin position="31"/>
        <end position="52"/>
    </location>
</feature>
<dbReference type="PANTHER" id="PTHR32309">
    <property type="entry name" value="TYROSINE-PROTEIN KINASE"/>
    <property type="match status" value="1"/>
</dbReference>
<evidence type="ECO:0000256" key="2">
    <source>
        <dbReference type="ARBA" id="ARBA00022475"/>
    </source>
</evidence>
<evidence type="ECO:0000256" key="5">
    <source>
        <dbReference type="ARBA" id="ARBA00022840"/>
    </source>
</evidence>
<dbReference type="InterPro" id="IPR050445">
    <property type="entry name" value="Bact_polysacc_biosynth/exp"/>
</dbReference>
<keyword evidence="2" id="KW-1003">Cell membrane</keyword>
<dbReference type="NCBIfam" id="TIGR01007">
    <property type="entry name" value="eps_fam"/>
    <property type="match status" value="1"/>
</dbReference>
<evidence type="ECO:0000313" key="11">
    <source>
        <dbReference type="EMBL" id="MBK0381655.1"/>
    </source>
</evidence>
<dbReference type="GO" id="GO:0004715">
    <property type="term" value="F:non-membrane spanning protein tyrosine kinase activity"/>
    <property type="evidence" value="ECO:0007669"/>
    <property type="project" value="UniProtKB-EC"/>
</dbReference>
<keyword evidence="12" id="KW-1185">Reference proteome</keyword>
<organism evidence="11 12">
    <name type="scientific">Pedobacter segetis</name>
    <dbReference type="NCBI Taxonomy" id="2793069"/>
    <lineage>
        <taxon>Bacteria</taxon>
        <taxon>Pseudomonadati</taxon>
        <taxon>Bacteroidota</taxon>
        <taxon>Sphingobacteriia</taxon>
        <taxon>Sphingobacteriales</taxon>
        <taxon>Sphingobacteriaceae</taxon>
        <taxon>Pedobacter</taxon>
    </lineage>
</organism>
<dbReference type="Pfam" id="PF02706">
    <property type="entry name" value="Wzz"/>
    <property type="match status" value="1"/>
</dbReference>
<evidence type="ECO:0000259" key="10">
    <source>
        <dbReference type="Pfam" id="PF13807"/>
    </source>
</evidence>
<feature type="transmembrane region" description="Helical" evidence="8">
    <location>
        <begin position="500"/>
        <end position="519"/>
    </location>
</feature>
<sequence>MAKQRPQITTLIIPEENKKPFSIKSILVKYLYHWPLFVLILLLALSAAVVYIHFAKPSYQITATLIINENKKSPDQQSALSQIDLLSSSKQIENEMEIIKSNRLISQVIKELQLATVFRKKEGLIFSNLYKSSPVRLIQFNPVLPNQRKNANSDKKQVVYIVIKDKKSFFLKAPDNQLKECNFNTLLSNTWGTWRLEPTNLLSEYKGATIQITFLDSEKLALDYQKAIDVSLTNKLSTSVSLTLDDEIAQRGKDILNTLISDYKDYGKQENELNAKATLAFLDNRLDSLTSELNIVELDIEGFKSSRGLTDISTEAKINLENLQDNDRLLNNVKVKLSVINEIENYVNSPLTTRPPATLEINDPALNSLIESLSRLLLQKSSLLAVSPETNPDFEPLNRQIATTRAAIRENIASIKSSLLSTQEKLQSFNTALESSIKKIPTEERQLVSIKRQQAVKEGLYTYLLQKREEIAANYATLVSTVRIVDQAYISKAMASKKEIALALALILGFSLPIGIIYLRNNLNESVINASDIENVLEIPIIGEVAFQKNKSLISFETTGTSTIREQLRTLRTNLYYLYGDKTNGRVTLVTSSLPEEGKTFISSNLGITLAQVSRKTIILEMNLRQPKLEETFKLKDREPGITDFLNDKAKLEDIIHQTELNPNLYFIASGAIVNNPAELLEKPQLKYLIDALKNNFDDIIINSAPVHLFPDATILSRLTDITLYIIKQGFTETKELEFLREINNKKHLNNIQIVFNGVQRTKYGYGYNYGNSYSKLKEGRNIFSDFWKRF</sequence>
<dbReference type="RefSeq" id="WP_200584405.1">
    <property type="nucleotide sequence ID" value="NZ_JAEHFY010000002.1"/>
</dbReference>
<dbReference type="EC" id="2.7.10.2" evidence="11"/>
<accession>A0ABS1BFQ4</accession>
<evidence type="ECO:0000256" key="6">
    <source>
        <dbReference type="ARBA" id="ARBA00022989"/>
    </source>
</evidence>
<dbReference type="EMBL" id="JAEHFY010000002">
    <property type="protein sequence ID" value="MBK0381655.1"/>
    <property type="molecule type" value="Genomic_DNA"/>
</dbReference>
<keyword evidence="4" id="KW-0547">Nucleotide-binding</keyword>
<gene>
    <name evidence="11" type="ORF">I5M32_01665</name>
</gene>
<keyword evidence="3 8" id="KW-0812">Transmembrane</keyword>
<evidence type="ECO:0000313" key="12">
    <source>
        <dbReference type="Proteomes" id="UP000660024"/>
    </source>
</evidence>
<protein>
    <submittedName>
        <fullName evidence="11">Polysaccharide biosynthesis tyrosine autokinase</fullName>
        <ecNumber evidence="11">2.7.10.2</ecNumber>
    </submittedName>
</protein>
<evidence type="ECO:0000256" key="3">
    <source>
        <dbReference type="ARBA" id="ARBA00022692"/>
    </source>
</evidence>
<keyword evidence="7 8" id="KW-0472">Membrane</keyword>
<comment type="caution">
    <text evidence="11">The sequence shown here is derived from an EMBL/GenBank/DDBJ whole genome shotgun (WGS) entry which is preliminary data.</text>
</comment>
<dbReference type="CDD" id="cd05387">
    <property type="entry name" value="BY-kinase"/>
    <property type="match status" value="1"/>
</dbReference>
<reference evidence="11 12" key="1">
    <citation type="submission" date="2020-12" db="EMBL/GenBank/DDBJ databases">
        <title>Bacterial novel species Pedobacter sp. SD-b isolated from soil.</title>
        <authorList>
            <person name="Jung H.-Y."/>
        </authorList>
    </citation>
    <scope>NUCLEOTIDE SEQUENCE [LARGE SCALE GENOMIC DNA]</scope>
    <source>
        <strain evidence="11 12">SD-b</strain>
    </source>
</reference>
<feature type="domain" description="Polysaccharide chain length determinant N-terminal" evidence="9">
    <location>
        <begin position="26"/>
        <end position="112"/>
    </location>
</feature>
<evidence type="ECO:0000256" key="4">
    <source>
        <dbReference type="ARBA" id="ARBA00022741"/>
    </source>
</evidence>
<comment type="subcellular location">
    <subcellularLocation>
        <location evidence="1">Cell membrane</location>
        <topology evidence="1">Multi-pass membrane protein</topology>
    </subcellularLocation>
</comment>
<dbReference type="PANTHER" id="PTHR32309:SF13">
    <property type="entry name" value="FERRIC ENTEROBACTIN TRANSPORT PROTEIN FEPE"/>
    <property type="match status" value="1"/>
</dbReference>
<keyword evidence="5" id="KW-0067">ATP-binding</keyword>
<keyword evidence="6 8" id="KW-1133">Transmembrane helix</keyword>
<dbReference type="SUPFAM" id="SSF52540">
    <property type="entry name" value="P-loop containing nucleoside triphosphate hydrolases"/>
    <property type="match status" value="1"/>
</dbReference>
<evidence type="ECO:0000259" key="9">
    <source>
        <dbReference type="Pfam" id="PF02706"/>
    </source>
</evidence>
<dbReference type="InterPro" id="IPR032807">
    <property type="entry name" value="GNVR"/>
</dbReference>
<dbReference type="Gene3D" id="3.40.50.300">
    <property type="entry name" value="P-loop containing nucleotide triphosphate hydrolases"/>
    <property type="match status" value="1"/>
</dbReference>
<evidence type="ECO:0000256" key="7">
    <source>
        <dbReference type="ARBA" id="ARBA00023136"/>
    </source>
</evidence>